<evidence type="ECO:0000259" key="4">
    <source>
        <dbReference type="SMART" id="SM00382"/>
    </source>
</evidence>
<dbReference type="InterPro" id="IPR049945">
    <property type="entry name" value="AAA_22"/>
</dbReference>
<dbReference type="RefSeq" id="XP_038780296.1">
    <property type="nucleotide sequence ID" value="XM_038924368.1"/>
</dbReference>
<dbReference type="GO" id="GO:0005634">
    <property type="term" value="C:nucleus"/>
    <property type="evidence" value="ECO:0007669"/>
    <property type="project" value="TreeGrafter"/>
</dbReference>
<dbReference type="SMART" id="SM00382">
    <property type="entry name" value="AAA"/>
    <property type="match status" value="1"/>
</dbReference>
<evidence type="ECO:0000313" key="6">
    <source>
        <dbReference type="Proteomes" id="UP000662931"/>
    </source>
</evidence>
<dbReference type="GO" id="GO:0003688">
    <property type="term" value="F:DNA replication origin binding"/>
    <property type="evidence" value="ECO:0007669"/>
    <property type="project" value="TreeGrafter"/>
</dbReference>
<dbReference type="GO" id="GO:0033314">
    <property type="term" value="P:mitotic DNA replication checkpoint signaling"/>
    <property type="evidence" value="ECO:0007669"/>
    <property type="project" value="TreeGrafter"/>
</dbReference>
<dbReference type="Proteomes" id="UP000662931">
    <property type="component" value="Chromosome 4"/>
</dbReference>
<dbReference type="GO" id="GO:0006270">
    <property type="term" value="P:DNA replication initiation"/>
    <property type="evidence" value="ECO:0007669"/>
    <property type="project" value="UniProtKB-UniRule"/>
</dbReference>
<gene>
    <name evidence="5" type="ORF">FOA43_004125</name>
</gene>
<evidence type="ECO:0000256" key="3">
    <source>
        <dbReference type="PIRNR" id="PIRNR001767"/>
    </source>
</evidence>
<dbReference type="GeneID" id="62197525"/>
<evidence type="ECO:0000313" key="5">
    <source>
        <dbReference type="EMBL" id="QPG76731.1"/>
    </source>
</evidence>
<evidence type="ECO:0000256" key="2">
    <source>
        <dbReference type="ARBA" id="ARBA00022705"/>
    </source>
</evidence>
<dbReference type="InterPro" id="IPR027417">
    <property type="entry name" value="P-loop_NTPase"/>
</dbReference>
<dbReference type="KEGG" id="bnn:FOA43_004125"/>
<dbReference type="InterPro" id="IPR054425">
    <property type="entry name" value="Cdc6_ORC1-like_ATPase_lid"/>
</dbReference>
<proteinExistence type="inferred from homology"/>
<dbReference type="AlphaFoldDB" id="A0A875S519"/>
<dbReference type="PIRSF" id="PIRSF001767">
    <property type="entry name" value="Cdc6"/>
    <property type="match status" value="1"/>
</dbReference>
<sequence length="568" mass="64057">MPFAIKRPWNYDDEEREFGLHQPAKLQRRGPLTDINLGLVTPPTTPEKLNKHNSLVSIKQNNQIVRRLNFTEEIHSPYSDAKKVFLRGSSNEFQDGSRVCLPGRETEGKLLKKYIEESLIELQSTSIYISGPPGTGKTAQVGTIIQSLTLPALQNCVPGTNIYNIPLRCHSRDVLRKLRVVKINCMTLKNPEQIFDILAKNLEGCNHRTGKLNTKIDHIRELLSDRSSSDMTILVLDEMDSVINKYQQALFELFSWASNLPSVQQDSFKPNLILVGIANALDLTDRFLPRLRSNRINPRLIQFLPYTADQIQQVITQKLYGLDEDSNGHGLPPIVHPTAIKFCAKKAAVNTGDLRKAFDIIHRAIEIVEQTTMKRMPCSKFTSLTVNNAPKVMISQIARVCSSAFNINYQLKLQALNLQSKTILCCLFKFEEKQDTPYVDMFKKGAGRRRSLNKIIPSINNFFEFYNRHLKMVDRMLSTLRRGEFLEVLSTLESNSLINLTFLADKSGKFMTSNVSNTLGNGSGSPQKGVVTFGNYKISTNVPKSELVKSIGDIELLRKIMSAPIASE</sequence>
<dbReference type="GO" id="GO:0016887">
    <property type="term" value="F:ATP hydrolysis activity"/>
    <property type="evidence" value="ECO:0007669"/>
    <property type="project" value="InterPro"/>
</dbReference>
<keyword evidence="6" id="KW-1185">Reference proteome</keyword>
<dbReference type="InterPro" id="IPR016314">
    <property type="entry name" value="Cdc6/18"/>
</dbReference>
<name>A0A875S519_EENNA</name>
<protein>
    <recommendedName>
        <fullName evidence="3">Cell division control protein</fullName>
    </recommendedName>
</protein>
<dbReference type="GO" id="GO:0051301">
    <property type="term" value="P:cell division"/>
    <property type="evidence" value="ECO:0007669"/>
    <property type="project" value="UniProtKB-UniRule"/>
</dbReference>
<dbReference type="Gene3D" id="1.10.8.60">
    <property type="match status" value="1"/>
</dbReference>
<keyword evidence="2" id="KW-0235">DNA replication</keyword>
<dbReference type="InterPro" id="IPR050311">
    <property type="entry name" value="ORC1/CDC6"/>
</dbReference>
<dbReference type="PANTHER" id="PTHR10763">
    <property type="entry name" value="CELL DIVISION CONTROL PROTEIN 6-RELATED"/>
    <property type="match status" value="1"/>
</dbReference>
<dbReference type="OrthoDB" id="1926878at2759"/>
<dbReference type="EMBL" id="CP064815">
    <property type="protein sequence ID" value="QPG76731.1"/>
    <property type="molecule type" value="Genomic_DNA"/>
</dbReference>
<accession>A0A875S519</accession>
<comment type="similarity">
    <text evidence="1 3">Belongs to the CDC6/cdc18 family.</text>
</comment>
<dbReference type="Pfam" id="PF13401">
    <property type="entry name" value="AAA_22"/>
    <property type="match status" value="1"/>
</dbReference>
<dbReference type="InterPro" id="IPR003593">
    <property type="entry name" value="AAA+_ATPase"/>
</dbReference>
<feature type="domain" description="AAA+ ATPase" evidence="4">
    <location>
        <begin position="123"/>
        <end position="297"/>
    </location>
</feature>
<dbReference type="Pfam" id="PF22606">
    <property type="entry name" value="Cdc6-ORC-like_ATPase_lid"/>
    <property type="match status" value="1"/>
</dbReference>
<reference evidence="5" key="1">
    <citation type="submission" date="2020-10" db="EMBL/GenBank/DDBJ databases">
        <authorList>
            <person name="Roach M.J.R."/>
        </authorList>
    </citation>
    <scope>NUCLEOTIDE SEQUENCE</scope>
    <source>
        <strain evidence="5">CBS 1945</strain>
    </source>
</reference>
<dbReference type="Gene3D" id="3.40.50.300">
    <property type="entry name" value="P-loop containing nucleotide triphosphate hydrolases"/>
    <property type="match status" value="1"/>
</dbReference>
<dbReference type="PANTHER" id="PTHR10763:SF26">
    <property type="entry name" value="CELL DIVISION CONTROL PROTEIN 6 HOMOLOG"/>
    <property type="match status" value="1"/>
</dbReference>
<evidence type="ECO:0000256" key="1">
    <source>
        <dbReference type="ARBA" id="ARBA00006184"/>
    </source>
</evidence>
<organism evidence="5 6">
    <name type="scientific">Eeniella nana</name>
    <name type="common">Yeast</name>
    <name type="synonym">Brettanomyces nanus</name>
    <dbReference type="NCBI Taxonomy" id="13502"/>
    <lineage>
        <taxon>Eukaryota</taxon>
        <taxon>Fungi</taxon>
        <taxon>Dikarya</taxon>
        <taxon>Ascomycota</taxon>
        <taxon>Saccharomycotina</taxon>
        <taxon>Pichiomycetes</taxon>
        <taxon>Pichiales</taxon>
        <taxon>Pichiaceae</taxon>
        <taxon>Brettanomyces</taxon>
    </lineage>
</organism>
<dbReference type="SUPFAM" id="SSF52540">
    <property type="entry name" value="P-loop containing nucleoside triphosphate hydrolases"/>
    <property type="match status" value="1"/>
</dbReference>